<dbReference type="InterPro" id="IPR002100">
    <property type="entry name" value="TF_MADSbox"/>
</dbReference>
<keyword evidence="8" id="KW-1185">Reference proteome</keyword>
<dbReference type="Pfam" id="PF00319">
    <property type="entry name" value="SRF-TF"/>
    <property type="match status" value="1"/>
</dbReference>
<feature type="compositionally biased region" description="Basic and acidic residues" evidence="6">
    <location>
        <begin position="163"/>
        <end position="173"/>
    </location>
</feature>
<gene>
    <name evidence="9" type="primary">LOC109714389</name>
</gene>
<evidence type="ECO:0000313" key="8">
    <source>
        <dbReference type="Proteomes" id="UP000515123"/>
    </source>
</evidence>
<dbReference type="AlphaFoldDB" id="A0A6P5FE98"/>
<name>A0A6P5FE98_ANACO</name>
<dbReference type="SUPFAM" id="SSF55455">
    <property type="entry name" value="SRF-like"/>
    <property type="match status" value="1"/>
</dbReference>
<dbReference type="PROSITE" id="PS50066">
    <property type="entry name" value="MADS_BOX_2"/>
    <property type="match status" value="1"/>
</dbReference>
<reference evidence="9" key="2">
    <citation type="submission" date="2025-08" db="UniProtKB">
        <authorList>
            <consortium name="RefSeq"/>
        </authorList>
    </citation>
    <scope>IDENTIFICATION</scope>
    <source>
        <tissue evidence="9">Leaf</tissue>
    </source>
</reference>
<feature type="domain" description="MADS-box" evidence="7">
    <location>
        <begin position="5"/>
        <end position="47"/>
    </location>
</feature>
<evidence type="ECO:0000256" key="2">
    <source>
        <dbReference type="ARBA" id="ARBA00023015"/>
    </source>
</evidence>
<evidence type="ECO:0000259" key="7">
    <source>
        <dbReference type="PROSITE" id="PS50066"/>
    </source>
</evidence>
<proteinExistence type="predicted"/>
<feature type="compositionally biased region" description="Basic and acidic residues" evidence="6">
    <location>
        <begin position="1"/>
        <end position="14"/>
    </location>
</feature>
<dbReference type="PANTHER" id="PTHR11945">
    <property type="entry name" value="MADS BOX PROTEIN"/>
    <property type="match status" value="1"/>
</dbReference>
<evidence type="ECO:0000313" key="9">
    <source>
        <dbReference type="RefSeq" id="XP_020094581.1"/>
    </source>
</evidence>
<keyword evidence="4" id="KW-0804">Transcription</keyword>
<accession>A0A6P5FE98</accession>
<dbReference type="GO" id="GO:0005634">
    <property type="term" value="C:nucleus"/>
    <property type="evidence" value="ECO:0007669"/>
    <property type="project" value="UniProtKB-SubCell"/>
</dbReference>
<dbReference type="InterPro" id="IPR036879">
    <property type="entry name" value="TF_MADSbox_sf"/>
</dbReference>
<keyword evidence="5" id="KW-0539">Nucleus</keyword>
<comment type="subcellular location">
    <subcellularLocation>
        <location evidence="1">Nucleus</location>
    </subcellularLocation>
</comment>
<keyword evidence="3" id="KW-0238">DNA-binding</keyword>
<reference evidence="8" key="1">
    <citation type="journal article" date="2015" name="Nat. Genet.">
        <title>The pineapple genome and the evolution of CAM photosynthesis.</title>
        <authorList>
            <person name="Ming R."/>
            <person name="VanBuren R."/>
            <person name="Wai C.M."/>
            <person name="Tang H."/>
            <person name="Schatz M.C."/>
            <person name="Bowers J.E."/>
            <person name="Lyons E."/>
            <person name="Wang M.L."/>
            <person name="Chen J."/>
            <person name="Biggers E."/>
            <person name="Zhang J."/>
            <person name="Huang L."/>
            <person name="Zhang L."/>
            <person name="Miao W."/>
            <person name="Zhang J."/>
            <person name="Ye Z."/>
            <person name="Miao C."/>
            <person name="Lin Z."/>
            <person name="Wang H."/>
            <person name="Zhou H."/>
            <person name="Yim W.C."/>
            <person name="Priest H.D."/>
            <person name="Zheng C."/>
            <person name="Woodhouse M."/>
            <person name="Edger P.P."/>
            <person name="Guyot R."/>
            <person name="Guo H.B."/>
            <person name="Guo H."/>
            <person name="Zheng G."/>
            <person name="Singh R."/>
            <person name="Sharma A."/>
            <person name="Min X."/>
            <person name="Zheng Y."/>
            <person name="Lee H."/>
            <person name="Gurtowski J."/>
            <person name="Sedlazeck F.J."/>
            <person name="Harkess A."/>
            <person name="McKain M.R."/>
            <person name="Liao Z."/>
            <person name="Fang J."/>
            <person name="Liu J."/>
            <person name="Zhang X."/>
            <person name="Zhang Q."/>
            <person name="Hu W."/>
            <person name="Qin Y."/>
            <person name="Wang K."/>
            <person name="Chen L.Y."/>
            <person name="Shirley N."/>
            <person name="Lin Y.R."/>
            <person name="Liu L.Y."/>
            <person name="Hernandez A.G."/>
            <person name="Wright C.L."/>
            <person name="Bulone V."/>
            <person name="Tuskan G.A."/>
            <person name="Heath K."/>
            <person name="Zee F."/>
            <person name="Moore P.H."/>
            <person name="Sunkar R."/>
            <person name="Leebens-Mack J.H."/>
            <person name="Mockler T."/>
            <person name="Bennetzen J.L."/>
            <person name="Freeling M."/>
            <person name="Sankoff D."/>
            <person name="Paterson A.H."/>
            <person name="Zhu X."/>
            <person name="Yang X."/>
            <person name="Smith J.A."/>
            <person name="Cushman J.C."/>
            <person name="Paull R.E."/>
            <person name="Yu Q."/>
        </authorList>
    </citation>
    <scope>NUCLEOTIDE SEQUENCE [LARGE SCALE GENOMIC DNA]</scope>
    <source>
        <strain evidence="8">cv. F153</strain>
    </source>
</reference>
<feature type="region of interest" description="Disordered" evidence="6">
    <location>
        <begin position="1"/>
        <end position="25"/>
    </location>
</feature>
<organism evidence="8 9">
    <name type="scientific">Ananas comosus</name>
    <name type="common">Pineapple</name>
    <name type="synonym">Ananas ananas</name>
    <dbReference type="NCBI Taxonomy" id="4615"/>
    <lineage>
        <taxon>Eukaryota</taxon>
        <taxon>Viridiplantae</taxon>
        <taxon>Streptophyta</taxon>
        <taxon>Embryophyta</taxon>
        <taxon>Tracheophyta</taxon>
        <taxon>Spermatophyta</taxon>
        <taxon>Magnoliopsida</taxon>
        <taxon>Liliopsida</taxon>
        <taxon>Poales</taxon>
        <taxon>Bromeliaceae</taxon>
        <taxon>Bromelioideae</taxon>
        <taxon>Ananas</taxon>
    </lineage>
</organism>
<feature type="region of interest" description="Disordered" evidence="6">
    <location>
        <begin position="212"/>
        <end position="303"/>
    </location>
</feature>
<dbReference type="CDD" id="cd00266">
    <property type="entry name" value="MADS_SRF_like"/>
    <property type="match status" value="1"/>
</dbReference>
<evidence type="ECO:0000256" key="3">
    <source>
        <dbReference type="ARBA" id="ARBA00023125"/>
    </source>
</evidence>
<dbReference type="GO" id="GO:0000981">
    <property type="term" value="F:DNA-binding transcription factor activity, RNA polymerase II-specific"/>
    <property type="evidence" value="ECO:0007669"/>
    <property type="project" value="InterPro"/>
</dbReference>
<feature type="region of interest" description="Disordered" evidence="6">
    <location>
        <begin position="141"/>
        <end position="185"/>
    </location>
</feature>
<evidence type="ECO:0000256" key="6">
    <source>
        <dbReference type="SAM" id="MobiDB-lite"/>
    </source>
</evidence>
<dbReference type="GeneID" id="109714389"/>
<dbReference type="GO" id="GO:0046983">
    <property type="term" value="F:protein dimerization activity"/>
    <property type="evidence" value="ECO:0007669"/>
    <property type="project" value="InterPro"/>
</dbReference>
<dbReference type="SMART" id="SM00432">
    <property type="entry name" value="MADS"/>
    <property type="match status" value="1"/>
</dbReference>
<feature type="region of interest" description="Disordered" evidence="6">
    <location>
        <begin position="84"/>
        <end position="109"/>
    </location>
</feature>
<dbReference type="Gene3D" id="3.40.1810.10">
    <property type="entry name" value="Transcription factor, MADS-box"/>
    <property type="match status" value="1"/>
</dbReference>
<dbReference type="RefSeq" id="XP_020094581.1">
    <property type="nucleotide sequence ID" value="XM_020238992.1"/>
</dbReference>
<evidence type="ECO:0000256" key="5">
    <source>
        <dbReference type="ARBA" id="ARBA00023242"/>
    </source>
</evidence>
<evidence type="ECO:0000256" key="4">
    <source>
        <dbReference type="ARBA" id="ARBA00023163"/>
    </source>
</evidence>
<dbReference type="PANTHER" id="PTHR11945:SF629">
    <property type="entry name" value="OS02G0164450 PROTEIN"/>
    <property type="match status" value="1"/>
</dbReference>
<dbReference type="InterPro" id="IPR033897">
    <property type="entry name" value="SRF-like_MADS-box"/>
</dbReference>
<protein>
    <submittedName>
        <fullName evidence="9">MADS-box transcription factor 3-like</fullName>
    </submittedName>
</protein>
<sequence>MDSNEVKSTKETSRRTRSLVKRRDGLTKKASELATLCEADVCIVSYSPFDNNRPVTWPSDDDSTVRKHIDRFFEAKRAGLVKQSVGPRDMSPEDRKIKKQNPRPSSWHRMLDRCSSRISLTRLASHLEEKLSTVNRKIGERGNHAVENRAPAVTNDRNGSDSIQERGVVDNRGGDSCGAGNAQDGFKRDRQTARICDGSNYVSVKELQVLKSGTADPSDCSRGGCSSRPTKKLKFARDEDDDDSRKADDDGPNTELKLGSSVIWNREKEEGSASVQLSRPAATGNGGLEPQKFKSPGLIRWGM</sequence>
<dbReference type="GO" id="GO:0000978">
    <property type="term" value="F:RNA polymerase II cis-regulatory region sequence-specific DNA binding"/>
    <property type="evidence" value="ECO:0007669"/>
    <property type="project" value="TreeGrafter"/>
</dbReference>
<evidence type="ECO:0000256" key="1">
    <source>
        <dbReference type="ARBA" id="ARBA00004123"/>
    </source>
</evidence>
<dbReference type="Proteomes" id="UP000515123">
    <property type="component" value="Linkage group 8"/>
</dbReference>
<keyword evidence="2" id="KW-0805">Transcription regulation</keyword>
<dbReference type="OrthoDB" id="776189at2759"/>
<dbReference type="GO" id="GO:0045944">
    <property type="term" value="P:positive regulation of transcription by RNA polymerase II"/>
    <property type="evidence" value="ECO:0007669"/>
    <property type="project" value="InterPro"/>
</dbReference>